<dbReference type="GO" id="GO:0008569">
    <property type="term" value="F:minus-end-directed microtubule motor activity"/>
    <property type="evidence" value="ECO:0007669"/>
    <property type="project" value="TreeGrafter"/>
</dbReference>
<dbReference type="HOGENOM" id="CLU_1349580_0_0_1"/>
<proteinExistence type="predicted"/>
<gene>
    <name evidence="2" type="ORF">O9G_004943</name>
    <name evidence="3" type="ORF">ROZALSC1DRAFT_31670</name>
</gene>
<dbReference type="Gene3D" id="1.10.8.710">
    <property type="match status" value="1"/>
</dbReference>
<dbReference type="InterPro" id="IPR043157">
    <property type="entry name" value="Dynein_AAA1S"/>
</dbReference>
<reference evidence="3" key="3">
    <citation type="submission" date="2018-08" db="EMBL/GenBank/DDBJ databases">
        <title>Leveraging single-cell genomics to expand the Fungal Tree of Life.</title>
        <authorList>
            <consortium name="DOE Joint Genome Institute"/>
            <person name="Ahrendt S.R."/>
            <person name="Quandt C.A."/>
            <person name="Ciobanu D."/>
            <person name="Clum A."/>
            <person name="Salamov A."/>
            <person name="Andreopoulos B."/>
            <person name="Cheng J.-F."/>
            <person name="Woyke T."/>
            <person name="Pelin A."/>
            <person name="Henrissat B."/>
            <person name="Reynolds N."/>
            <person name="Benny G.L."/>
            <person name="Smith M.E."/>
            <person name="James T.Y."/>
            <person name="Grigoriev I.V."/>
        </authorList>
    </citation>
    <scope>NUCLEOTIDE SEQUENCE</scope>
    <source>
        <strain evidence="3">CSF55</strain>
    </source>
</reference>
<dbReference type="SUPFAM" id="SSF52540">
    <property type="entry name" value="P-loop containing nucleoside triphosphate hydrolases"/>
    <property type="match status" value="1"/>
</dbReference>
<evidence type="ECO:0000313" key="5">
    <source>
        <dbReference type="Proteomes" id="UP000281549"/>
    </source>
</evidence>
<dbReference type="InterPro" id="IPR026983">
    <property type="entry name" value="DHC"/>
</dbReference>
<dbReference type="STRING" id="988480.A0A075AMH1"/>
<dbReference type="Proteomes" id="UP000030755">
    <property type="component" value="Unassembled WGS sequence"/>
</dbReference>
<evidence type="ECO:0000313" key="2">
    <source>
        <dbReference type="EMBL" id="EPZ30806.1"/>
    </source>
</evidence>
<dbReference type="Proteomes" id="UP000281549">
    <property type="component" value="Unassembled WGS sequence"/>
</dbReference>
<dbReference type="GO" id="GO:0045505">
    <property type="term" value="F:dynein intermediate chain binding"/>
    <property type="evidence" value="ECO:0007669"/>
    <property type="project" value="InterPro"/>
</dbReference>
<dbReference type="InterPro" id="IPR035699">
    <property type="entry name" value="AAA_6"/>
</dbReference>
<dbReference type="GO" id="GO:0007052">
    <property type="term" value="P:mitotic spindle organization"/>
    <property type="evidence" value="ECO:0007669"/>
    <property type="project" value="TreeGrafter"/>
</dbReference>
<organism evidence="2 4">
    <name type="scientific">Rozella allomycis (strain CSF55)</name>
    <dbReference type="NCBI Taxonomy" id="988480"/>
    <lineage>
        <taxon>Eukaryota</taxon>
        <taxon>Fungi</taxon>
        <taxon>Fungi incertae sedis</taxon>
        <taxon>Cryptomycota</taxon>
        <taxon>Cryptomycota incertae sedis</taxon>
        <taxon>Rozella</taxon>
    </lineage>
</organism>
<reference evidence="5" key="2">
    <citation type="journal article" date="2018" name="Nat. Microbiol.">
        <title>Leveraging single-cell genomics to expand the fungal tree of life.</title>
        <authorList>
            <person name="Ahrendt S.R."/>
            <person name="Quandt C.A."/>
            <person name="Ciobanu D."/>
            <person name="Clum A."/>
            <person name="Salamov A."/>
            <person name="Andreopoulos B."/>
            <person name="Cheng J.F."/>
            <person name="Woyke T."/>
            <person name="Pelin A."/>
            <person name="Henrissat B."/>
            <person name="Reynolds N.K."/>
            <person name="Benny G.L."/>
            <person name="Smith M.E."/>
            <person name="James T.Y."/>
            <person name="Grigoriev I.V."/>
        </authorList>
    </citation>
    <scope>NUCLEOTIDE SEQUENCE [LARGE SCALE GENOMIC DNA]</scope>
    <source>
        <strain evidence="5">CSF55</strain>
    </source>
</reference>
<feature type="domain" description="Dynein heavy chain hydrolytic ATP-binding dynein motor region" evidence="1">
    <location>
        <begin position="1"/>
        <end position="129"/>
    </location>
</feature>
<dbReference type="GO" id="GO:0005524">
    <property type="term" value="F:ATP binding"/>
    <property type="evidence" value="ECO:0007669"/>
    <property type="project" value="InterPro"/>
</dbReference>
<dbReference type="EMBL" id="ML006621">
    <property type="protein sequence ID" value="RKP16370.1"/>
    <property type="molecule type" value="Genomic_DNA"/>
</dbReference>
<dbReference type="GO" id="GO:0007097">
    <property type="term" value="P:nuclear migration"/>
    <property type="evidence" value="ECO:0007669"/>
    <property type="project" value="TreeGrafter"/>
</dbReference>
<dbReference type="GO" id="GO:0005881">
    <property type="term" value="C:cytoplasmic microtubule"/>
    <property type="evidence" value="ECO:0007669"/>
    <property type="project" value="TreeGrafter"/>
</dbReference>
<dbReference type="OrthoDB" id="2417548at2759"/>
<dbReference type="GO" id="GO:0007018">
    <property type="term" value="P:microtubule-based movement"/>
    <property type="evidence" value="ECO:0007669"/>
    <property type="project" value="InterPro"/>
</dbReference>
<dbReference type="Gene3D" id="3.40.50.300">
    <property type="entry name" value="P-loop containing nucleotide triphosphate hydrolases"/>
    <property type="match status" value="1"/>
</dbReference>
<dbReference type="EMBL" id="KE561371">
    <property type="protein sequence ID" value="EPZ30806.1"/>
    <property type="molecule type" value="Genomic_DNA"/>
</dbReference>
<dbReference type="AlphaFoldDB" id="A0A075AMH1"/>
<evidence type="ECO:0000313" key="4">
    <source>
        <dbReference type="Proteomes" id="UP000030755"/>
    </source>
</evidence>
<dbReference type="GO" id="GO:0005868">
    <property type="term" value="C:cytoplasmic dynein complex"/>
    <property type="evidence" value="ECO:0007669"/>
    <property type="project" value="TreeGrafter"/>
</dbReference>
<sequence length="203" mass="22949">MLYSQGFKCAEILSKKIVPLFSLCKEQASVQNHYDFGLRALKNCLIRAGNIKREVKMGVVSEESRVVSEKLGSDIIELKILYSSMPKMVGSDVNLLEKLLNNLFPGIEYSVNQLDLLMKCIKTVSKKLYLIGPSGCGKSTCWQVLLKALEEYDKKESVSYVIDPKSVSKEELYGTLDQTTREWTDGLFTGILRRKLLIILEVK</sequence>
<dbReference type="GO" id="GO:0005938">
    <property type="term" value="C:cell cortex"/>
    <property type="evidence" value="ECO:0007669"/>
    <property type="project" value="TreeGrafter"/>
</dbReference>
<dbReference type="GO" id="GO:0031122">
    <property type="term" value="P:cytoplasmic microtubule organization"/>
    <property type="evidence" value="ECO:0007669"/>
    <property type="project" value="TreeGrafter"/>
</dbReference>
<keyword evidence="4" id="KW-1185">Reference proteome</keyword>
<dbReference type="PANTHER" id="PTHR10676">
    <property type="entry name" value="DYNEIN HEAVY CHAIN FAMILY PROTEIN"/>
    <property type="match status" value="1"/>
</dbReference>
<dbReference type="GO" id="GO:0051959">
    <property type="term" value="F:dynein light intermediate chain binding"/>
    <property type="evidence" value="ECO:0007669"/>
    <property type="project" value="InterPro"/>
</dbReference>
<evidence type="ECO:0000259" key="1">
    <source>
        <dbReference type="Pfam" id="PF12774"/>
    </source>
</evidence>
<accession>A0A075AMH1</accession>
<name>A0A075AMH1_ROZAC</name>
<dbReference type="Pfam" id="PF12774">
    <property type="entry name" value="AAA_6"/>
    <property type="match status" value="1"/>
</dbReference>
<dbReference type="PANTHER" id="PTHR10676:SF314">
    <property type="entry name" value="CYTOPLASMIC DYNEIN 1 HEAVY CHAIN 1"/>
    <property type="match status" value="1"/>
</dbReference>
<protein>
    <submittedName>
        <fullName evidence="2">Dynein heavy chain domain-containing protein</fullName>
    </submittedName>
</protein>
<dbReference type="InterPro" id="IPR027417">
    <property type="entry name" value="P-loop_NTPase"/>
</dbReference>
<reference evidence="2 4" key="1">
    <citation type="journal article" date="2013" name="Curr. Biol.">
        <title>Shared signatures of parasitism and phylogenomics unite Cryptomycota and microsporidia.</title>
        <authorList>
            <person name="James T.Y."/>
            <person name="Pelin A."/>
            <person name="Bonen L."/>
            <person name="Ahrendt S."/>
            <person name="Sain D."/>
            <person name="Corradi N."/>
            <person name="Stajich J.E."/>
        </authorList>
    </citation>
    <scope>NUCLEOTIDE SEQUENCE [LARGE SCALE GENOMIC DNA]</scope>
    <source>
        <strain evidence="2 4">CSF55</strain>
        <strain evidence="2 4">CSF55</strain>
    </source>
</reference>
<evidence type="ECO:0000313" key="3">
    <source>
        <dbReference type="EMBL" id="RKP16370.1"/>
    </source>
</evidence>